<dbReference type="GO" id="GO:0005524">
    <property type="term" value="F:ATP binding"/>
    <property type="evidence" value="ECO:0007669"/>
    <property type="project" value="UniProtKB-UniRule"/>
</dbReference>
<name>F0Y2V9_AURAN</name>
<dbReference type="Gene3D" id="1.10.238.10">
    <property type="entry name" value="EF-hand"/>
    <property type="match status" value="2"/>
</dbReference>
<dbReference type="InterPro" id="IPR017441">
    <property type="entry name" value="Protein_kinase_ATP_BS"/>
</dbReference>
<dbReference type="PROSITE" id="PS50011">
    <property type="entry name" value="PROTEIN_KINASE_DOM"/>
    <property type="match status" value="1"/>
</dbReference>
<evidence type="ECO:0000256" key="9">
    <source>
        <dbReference type="PROSITE-ProRule" id="PRU10141"/>
    </source>
</evidence>
<evidence type="ECO:0000256" key="3">
    <source>
        <dbReference type="ARBA" id="ARBA00022679"/>
    </source>
</evidence>
<dbReference type="InterPro" id="IPR008271">
    <property type="entry name" value="Ser/Thr_kinase_AS"/>
</dbReference>
<feature type="domain" description="EF-hand" evidence="12">
    <location>
        <begin position="336"/>
        <end position="371"/>
    </location>
</feature>
<accession>F0Y2V9</accession>
<sequence length="576" mass="62640">MRDALLARNKSVKSGPRRQRRDTELLKIPLKSVYDVREKIGNGSYGTVCRCWHVGSGAECAVKTGTAGPRSAAEIDAALQKEIEILTNMHHPHIIELFDVFDDAPNDAVHIVMPLCRGGELFGRIGGGFSEVDAAVYSQQMLSALEYLHSQGIVHRDLKPENFMFLTEDEDSDLVLIDFGVSTFFRRGKPLDAALGTVYYTAPEVFDGEYDEKCDVWSIGIIIYMLLAGHAPFEDAKHREYKIVSAIRNKPPPFKDREWAGASPEAIAFLKRLLVKDPARRPGVTEALGDAWFKVENVSALVAYGEDIVLRLGRFQQMNAMKKVAHQMIATELTEAEIGHLQQQFRLLDTDGDGVITVGELMTAIAEIEATDSAGSSKALLRGLEASLSDSAHEDDAVLDIDEFIAATVAPTSPVDVHAGHHTLLKEDSLKAAYEKFDVKGTGTITVEDLELAFGSKKHAQEVFDLVDANGDGEISFDEFREMMGLSPNEVSDAPHGGGHGPAGPAVGTTSRPRAQSAHARIKEHAAHERRKSIEAGKATPPRPSLASIKSAGSNSPAWNSSTGLDVEDPRGERLG</sequence>
<feature type="binding site" evidence="9">
    <location>
        <position position="63"/>
    </location>
    <ligand>
        <name>ATP</name>
        <dbReference type="ChEBI" id="CHEBI:30616"/>
    </ligand>
</feature>
<evidence type="ECO:0000256" key="5">
    <source>
        <dbReference type="ARBA" id="ARBA00022777"/>
    </source>
</evidence>
<dbReference type="SUPFAM" id="SSF56112">
    <property type="entry name" value="Protein kinase-like (PK-like)"/>
    <property type="match status" value="1"/>
</dbReference>
<feature type="region of interest" description="Disordered" evidence="10">
    <location>
        <begin position="487"/>
        <end position="576"/>
    </location>
</feature>
<organism evidence="14">
    <name type="scientific">Aureococcus anophagefferens</name>
    <name type="common">Harmful bloom alga</name>
    <dbReference type="NCBI Taxonomy" id="44056"/>
    <lineage>
        <taxon>Eukaryota</taxon>
        <taxon>Sar</taxon>
        <taxon>Stramenopiles</taxon>
        <taxon>Ochrophyta</taxon>
        <taxon>Pelagophyceae</taxon>
        <taxon>Pelagomonadales</taxon>
        <taxon>Pelagomonadaceae</taxon>
        <taxon>Aureococcus</taxon>
    </lineage>
</organism>
<dbReference type="RefSeq" id="XP_009034977.1">
    <property type="nucleotide sequence ID" value="XM_009036729.1"/>
</dbReference>
<dbReference type="Pfam" id="PF13499">
    <property type="entry name" value="EF-hand_7"/>
    <property type="match status" value="1"/>
</dbReference>
<evidence type="ECO:0000256" key="1">
    <source>
        <dbReference type="ARBA" id="ARBA00001946"/>
    </source>
</evidence>
<reference evidence="13 14" key="1">
    <citation type="journal article" date="2011" name="Proc. Natl. Acad. Sci. U.S.A.">
        <title>Niche of harmful alga Aureococcus anophagefferens revealed through ecogenomics.</title>
        <authorList>
            <person name="Gobler C.J."/>
            <person name="Berry D.L."/>
            <person name="Dyhrman S.T."/>
            <person name="Wilhelm S.W."/>
            <person name="Salamov A."/>
            <person name="Lobanov A.V."/>
            <person name="Zhang Y."/>
            <person name="Collier J.L."/>
            <person name="Wurch L.L."/>
            <person name="Kustka A.B."/>
            <person name="Dill B.D."/>
            <person name="Shah M."/>
            <person name="VerBerkmoes N.C."/>
            <person name="Kuo A."/>
            <person name="Terry A."/>
            <person name="Pangilinan J."/>
            <person name="Lindquist E.A."/>
            <person name="Lucas S."/>
            <person name="Paulsen I.T."/>
            <person name="Hattenrath-Lehmann T.K."/>
            <person name="Talmage S.C."/>
            <person name="Walker E.A."/>
            <person name="Koch F."/>
            <person name="Burson A.M."/>
            <person name="Marcoval M.A."/>
            <person name="Tang Y.Z."/>
            <person name="Lecleir G.R."/>
            <person name="Coyne K.J."/>
            <person name="Berg G.M."/>
            <person name="Bertrand E.M."/>
            <person name="Saito M.A."/>
            <person name="Gladyshev V.N."/>
            <person name="Grigoriev I.V."/>
        </authorList>
    </citation>
    <scope>NUCLEOTIDE SEQUENCE [LARGE SCALE GENOMIC DNA]</scope>
    <source>
        <strain evidence="14">CCMP 1984</strain>
    </source>
</reference>
<dbReference type="eggNOG" id="KOG0032">
    <property type="taxonomic scope" value="Eukaryota"/>
</dbReference>
<evidence type="ECO:0000256" key="4">
    <source>
        <dbReference type="ARBA" id="ARBA00022741"/>
    </source>
</evidence>
<protein>
    <submittedName>
        <fullName evidence="13">Putative calcium dependent protein kinase</fullName>
    </submittedName>
</protein>
<keyword evidence="7 9" id="KW-0067">ATP-binding</keyword>
<dbReference type="SMART" id="SM00054">
    <property type="entry name" value="EFh"/>
    <property type="match status" value="3"/>
</dbReference>
<evidence type="ECO:0000313" key="14">
    <source>
        <dbReference type="Proteomes" id="UP000002729"/>
    </source>
</evidence>
<evidence type="ECO:0000259" key="12">
    <source>
        <dbReference type="PROSITE" id="PS50222"/>
    </source>
</evidence>
<evidence type="ECO:0000256" key="8">
    <source>
        <dbReference type="ARBA" id="ARBA00024334"/>
    </source>
</evidence>
<dbReference type="PANTHER" id="PTHR24349">
    <property type="entry name" value="SERINE/THREONINE-PROTEIN KINASE"/>
    <property type="match status" value="1"/>
</dbReference>
<dbReference type="InParanoid" id="F0Y2V9"/>
<dbReference type="PROSITE" id="PS00107">
    <property type="entry name" value="PROTEIN_KINASE_ATP"/>
    <property type="match status" value="1"/>
</dbReference>
<dbReference type="SMART" id="SM00220">
    <property type="entry name" value="S_TKc"/>
    <property type="match status" value="1"/>
</dbReference>
<dbReference type="GeneID" id="20219756"/>
<dbReference type="InterPro" id="IPR011009">
    <property type="entry name" value="Kinase-like_dom_sf"/>
</dbReference>
<feature type="domain" description="Protein kinase" evidence="11">
    <location>
        <begin position="34"/>
        <end position="293"/>
    </location>
</feature>
<feature type="domain" description="EF-hand" evidence="12">
    <location>
        <begin position="455"/>
        <end position="490"/>
    </location>
</feature>
<gene>
    <name evidence="13" type="primary">K2</name>
    <name evidence="13" type="ORF">AURANDRAFT_23415</name>
</gene>
<evidence type="ECO:0000256" key="2">
    <source>
        <dbReference type="ARBA" id="ARBA00022527"/>
    </source>
</evidence>
<dbReference type="Pfam" id="PF13202">
    <property type="entry name" value="EF-hand_5"/>
    <property type="match status" value="1"/>
</dbReference>
<evidence type="ECO:0000256" key="10">
    <source>
        <dbReference type="SAM" id="MobiDB-lite"/>
    </source>
</evidence>
<dbReference type="PROSITE" id="PS00018">
    <property type="entry name" value="EF_HAND_1"/>
    <property type="match status" value="2"/>
</dbReference>
<evidence type="ECO:0000256" key="6">
    <source>
        <dbReference type="ARBA" id="ARBA00022837"/>
    </source>
</evidence>
<evidence type="ECO:0000259" key="11">
    <source>
        <dbReference type="PROSITE" id="PS50011"/>
    </source>
</evidence>
<dbReference type="AlphaFoldDB" id="F0Y2V9"/>
<keyword evidence="5 13" id="KW-0418">Kinase</keyword>
<keyword evidence="14" id="KW-1185">Reference proteome</keyword>
<comment type="similarity">
    <text evidence="8">Belongs to the protein kinase superfamily. Ser/Thr protein kinase family. CDPK subfamily.</text>
</comment>
<dbReference type="EMBL" id="GL833124">
    <property type="protein sequence ID" value="EGB10152.1"/>
    <property type="molecule type" value="Genomic_DNA"/>
</dbReference>
<dbReference type="Gene3D" id="1.10.510.10">
    <property type="entry name" value="Transferase(Phosphotransferase) domain 1"/>
    <property type="match status" value="1"/>
</dbReference>
<dbReference type="OMA" id="YMITELC"/>
<proteinExistence type="inferred from homology"/>
<dbReference type="InterPro" id="IPR050205">
    <property type="entry name" value="CDPK_Ser/Thr_kinases"/>
</dbReference>
<feature type="region of interest" description="Disordered" evidence="10">
    <location>
        <begin position="1"/>
        <end position="20"/>
    </location>
</feature>
<dbReference type="SUPFAM" id="SSF47473">
    <property type="entry name" value="EF-hand"/>
    <property type="match status" value="1"/>
</dbReference>
<comment type="cofactor">
    <cofactor evidence="1">
        <name>Mg(2+)</name>
        <dbReference type="ChEBI" id="CHEBI:18420"/>
    </cofactor>
</comment>
<feature type="compositionally biased region" description="Basic and acidic residues" evidence="10">
    <location>
        <begin position="521"/>
        <end position="535"/>
    </location>
</feature>
<feature type="compositionally biased region" description="Polar residues" evidence="10">
    <location>
        <begin position="551"/>
        <end position="564"/>
    </location>
</feature>
<dbReference type="Pfam" id="PF00069">
    <property type="entry name" value="Pkinase"/>
    <property type="match status" value="1"/>
</dbReference>
<dbReference type="InterPro" id="IPR002048">
    <property type="entry name" value="EF_hand_dom"/>
</dbReference>
<dbReference type="PROSITE" id="PS00108">
    <property type="entry name" value="PROTEIN_KINASE_ST"/>
    <property type="match status" value="1"/>
</dbReference>
<dbReference type="InterPro" id="IPR000719">
    <property type="entry name" value="Prot_kinase_dom"/>
</dbReference>
<dbReference type="InterPro" id="IPR018247">
    <property type="entry name" value="EF_Hand_1_Ca_BS"/>
</dbReference>
<evidence type="ECO:0000256" key="7">
    <source>
        <dbReference type="ARBA" id="ARBA00022840"/>
    </source>
</evidence>
<dbReference type="GO" id="GO:0005509">
    <property type="term" value="F:calcium ion binding"/>
    <property type="evidence" value="ECO:0007669"/>
    <property type="project" value="InterPro"/>
</dbReference>
<evidence type="ECO:0000313" key="13">
    <source>
        <dbReference type="EMBL" id="EGB10152.1"/>
    </source>
</evidence>
<dbReference type="GO" id="GO:0004674">
    <property type="term" value="F:protein serine/threonine kinase activity"/>
    <property type="evidence" value="ECO:0007669"/>
    <property type="project" value="UniProtKB-KW"/>
</dbReference>
<dbReference type="Gene3D" id="3.30.200.20">
    <property type="entry name" value="Phosphorylase Kinase, domain 1"/>
    <property type="match status" value="1"/>
</dbReference>
<dbReference type="InterPro" id="IPR011992">
    <property type="entry name" value="EF-hand-dom_pair"/>
</dbReference>
<dbReference type="Proteomes" id="UP000002729">
    <property type="component" value="Unassembled WGS sequence"/>
</dbReference>
<keyword evidence="6" id="KW-0106">Calcium</keyword>
<keyword evidence="3" id="KW-0808">Transferase</keyword>
<dbReference type="OrthoDB" id="202767at2759"/>
<keyword evidence="2" id="KW-0723">Serine/threonine-protein kinase</keyword>
<dbReference type="FunFam" id="1.10.510.10:FF:000571">
    <property type="entry name" value="Maternal embryonic leucine zipper kinase"/>
    <property type="match status" value="1"/>
</dbReference>
<dbReference type="PROSITE" id="PS50222">
    <property type="entry name" value="EF_HAND_2"/>
    <property type="match status" value="2"/>
</dbReference>
<keyword evidence="4 9" id="KW-0547">Nucleotide-binding</keyword>
<dbReference type="CDD" id="cd00051">
    <property type="entry name" value="EFh"/>
    <property type="match status" value="1"/>
</dbReference>
<dbReference type="KEGG" id="aaf:AURANDRAFT_23415"/>
<dbReference type="CDD" id="cd05117">
    <property type="entry name" value="STKc_CAMK"/>
    <property type="match status" value="1"/>
</dbReference>